<organism evidence="1 3">
    <name type="scientific">Brevibacterium aurantiacum</name>
    <dbReference type="NCBI Taxonomy" id="273384"/>
    <lineage>
        <taxon>Bacteria</taxon>
        <taxon>Bacillati</taxon>
        <taxon>Actinomycetota</taxon>
        <taxon>Actinomycetes</taxon>
        <taxon>Micrococcales</taxon>
        <taxon>Brevibacteriaceae</taxon>
        <taxon>Brevibacterium</taxon>
    </lineage>
</organism>
<dbReference type="RefSeq" id="WP_096179031.1">
    <property type="nucleotide sequence ID" value="NZ_FXZG01000018.1"/>
</dbReference>
<protein>
    <recommendedName>
        <fullName evidence="5">Zinc ribbon domain-containing protein</fullName>
    </recommendedName>
</protein>
<evidence type="ECO:0008006" key="5">
    <source>
        <dbReference type="Google" id="ProtNLM"/>
    </source>
</evidence>
<accession>A0A2A3YQU2</accession>
<dbReference type="Proteomes" id="UP000218620">
    <property type="component" value="Unassembled WGS sequence"/>
</dbReference>
<reference evidence="2" key="3">
    <citation type="submission" date="2017-03" db="EMBL/GenBank/DDBJ databases">
        <authorList>
            <person name="Afonso C.L."/>
            <person name="Miller P.J."/>
            <person name="Scott M.A."/>
            <person name="Spackman E."/>
            <person name="Goraichik I."/>
            <person name="Dimitrov K.M."/>
            <person name="Suarez D.L."/>
            <person name="Swayne D.E."/>
        </authorList>
    </citation>
    <scope>NUCLEOTIDE SEQUENCE [LARGE SCALE GENOMIC DNA]</scope>
    <source>
        <strain evidence="2">CNRZ 920</strain>
    </source>
</reference>
<sequence length="393" mass="43221">MSLFGKKITACPFCYNELNMKKVAFRCSQRGQPGRPPCQDTDDPKRRIEFKDSKPVPPVITLPGSDPDSSIDLLAAESAVCPSCGGESKIRICPACHSRLPRSLEAGSPLFGLVGLRFSGKTVLLTVLHKHLKGKVARRFDASIITPGGSSGLARDLERNEQAMLSGEHLPGQTEQSGGAKQEPAVYEWKGSTKGSGTIFSFYDNAGEDVKNEDVVTKQKYLAQVSGVMLLLDPFAFPENREVAKSRRVTVAETDPEAALDGITSVLQHKRNRKVKTPLAVVVPKIDAFFDQVPANNPIRRNTPEPDVFDEQDSLDVHDNMVSLIERWGGDNLIRQLRANYENFRVFGVSALGAEPEYGEARVNSRGLLPHRVADPLLWLLAEHRVIPKSSKK</sequence>
<dbReference type="EMBL" id="NRGQ01000031">
    <property type="protein sequence ID" value="PCC41475.1"/>
    <property type="molecule type" value="Genomic_DNA"/>
</dbReference>
<dbReference type="EMBL" id="FXZG01000018">
    <property type="protein sequence ID" value="SMX94868.1"/>
    <property type="molecule type" value="Genomic_DNA"/>
</dbReference>
<gene>
    <name evidence="2" type="ORF">BAUR920_02816</name>
    <name evidence="1" type="ORF">CIK65_17430</name>
</gene>
<reference evidence="1 3" key="1">
    <citation type="journal article" date="2017" name="Elife">
        <title>Extensive horizontal gene transfer in cheese-associated bacteria.</title>
        <authorList>
            <person name="Bonham K.S."/>
            <person name="Wolfe B.E."/>
            <person name="Dutton R.J."/>
        </authorList>
    </citation>
    <scope>NUCLEOTIDE SEQUENCE [LARGE SCALE GENOMIC DNA]</scope>
    <source>
        <strain evidence="1 3">962_8</strain>
    </source>
</reference>
<dbReference type="AlphaFoldDB" id="A0A2A3YQU2"/>
<name>A0A2A3YQU2_BREAU</name>
<dbReference type="Proteomes" id="UP000234289">
    <property type="component" value="Unassembled WGS sequence"/>
</dbReference>
<evidence type="ECO:0000313" key="1">
    <source>
        <dbReference type="EMBL" id="PCC41475.1"/>
    </source>
</evidence>
<evidence type="ECO:0000313" key="3">
    <source>
        <dbReference type="Proteomes" id="UP000218620"/>
    </source>
</evidence>
<evidence type="ECO:0000313" key="4">
    <source>
        <dbReference type="Proteomes" id="UP000234289"/>
    </source>
</evidence>
<reference evidence="4" key="2">
    <citation type="submission" date="2017-03" db="EMBL/GenBank/DDBJ databases">
        <authorList>
            <person name="Monnet C."/>
        </authorList>
    </citation>
    <scope>NUCLEOTIDE SEQUENCE [LARGE SCALE GENOMIC DNA]</scope>
    <source>
        <strain evidence="4">CNRZ 920</strain>
    </source>
</reference>
<evidence type="ECO:0000313" key="2">
    <source>
        <dbReference type="EMBL" id="SMX94868.1"/>
    </source>
</evidence>
<proteinExistence type="predicted"/>
<accession>A0A2H1K5P6</accession>